<dbReference type="OrthoDB" id="3371840at2"/>
<evidence type="ECO:0000313" key="2">
    <source>
        <dbReference type="Proteomes" id="UP000296469"/>
    </source>
</evidence>
<reference evidence="1 2" key="1">
    <citation type="submission" date="2019-04" db="EMBL/GenBank/DDBJ databases">
        <title>Isolation and identification of Cellulomonas shaoxiangyii sp. Nov. isolated from feces of the Tibetan antelopes (Pantholops hodgsonii) in the Qinghai-Tibet plateau of China.</title>
        <authorList>
            <person name="Tian Z."/>
        </authorList>
    </citation>
    <scope>NUCLEOTIDE SEQUENCE [LARGE SCALE GENOMIC DNA]</scope>
    <source>
        <strain evidence="1 2">Z28</strain>
    </source>
</reference>
<keyword evidence="1" id="KW-0808">Transferase</keyword>
<dbReference type="GO" id="GO:0016757">
    <property type="term" value="F:glycosyltransferase activity"/>
    <property type="evidence" value="ECO:0007669"/>
    <property type="project" value="TreeGrafter"/>
</dbReference>
<proteinExistence type="predicted"/>
<dbReference type="PANTHER" id="PTHR12526:SF638">
    <property type="entry name" value="SPORE COAT PROTEIN SA"/>
    <property type="match status" value="1"/>
</dbReference>
<accession>A0A4P7SJX2</accession>
<dbReference type="KEGG" id="celz:E5225_13570"/>
<dbReference type="SUPFAM" id="SSF53756">
    <property type="entry name" value="UDP-Glycosyltransferase/glycogen phosphorylase"/>
    <property type="match status" value="1"/>
</dbReference>
<keyword evidence="2" id="KW-1185">Reference proteome</keyword>
<dbReference type="RefSeq" id="WP_135973255.1">
    <property type="nucleotide sequence ID" value="NZ_CP039291.1"/>
</dbReference>
<dbReference type="Gene3D" id="3.40.50.2000">
    <property type="entry name" value="Glycogen Phosphorylase B"/>
    <property type="match status" value="2"/>
</dbReference>
<protein>
    <submittedName>
        <fullName evidence="1">Glycosyltransferase</fullName>
    </submittedName>
</protein>
<gene>
    <name evidence="1" type="ORF">E5225_13570</name>
</gene>
<organism evidence="1 2">
    <name type="scientific">Cellulomonas shaoxiangyii</name>
    <dbReference type="NCBI Taxonomy" id="2566013"/>
    <lineage>
        <taxon>Bacteria</taxon>
        <taxon>Bacillati</taxon>
        <taxon>Actinomycetota</taxon>
        <taxon>Actinomycetes</taxon>
        <taxon>Micrococcales</taxon>
        <taxon>Cellulomonadaceae</taxon>
        <taxon>Cellulomonas</taxon>
    </lineage>
</organism>
<evidence type="ECO:0000313" key="1">
    <source>
        <dbReference type="EMBL" id="QCB94430.1"/>
    </source>
</evidence>
<dbReference type="EMBL" id="CP039291">
    <property type="protein sequence ID" value="QCB94430.1"/>
    <property type="molecule type" value="Genomic_DNA"/>
</dbReference>
<dbReference type="AlphaFoldDB" id="A0A4P7SJX2"/>
<dbReference type="PANTHER" id="PTHR12526">
    <property type="entry name" value="GLYCOSYLTRANSFERASE"/>
    <property type="match status" value="1"/>
</dbReference>
<name>A0A4P7SJX2_9CELL</name>
<dbReference type="Pfam" id="PF13692">
    <property type="entry name" value="Glyco_trans_1_4"/>
    <property type="match status" value="1"/>
</dbReference>
<dbReference type="CDD" id="cd03801">
    <property type="entry name" value="GT4_PimA-like"/>
    <property type="match status" value="1"/>
</dbReference>
<dbReference type="Proteomes" id="UP000296469">
    <property type="component" value="Chromosome"/>
</dbReference>
<sequence>MTVSAQAGGADGPLRAHVQLYDQARTAHLERQLADPRLTLLYTAPRYDFDTDLAGRIDARRTGTAAAARLIWRSRVEVLEITEPAFLAGVVRAATCLATLRLRHLVLRRPVPRVVTYVIGNSDPRREYRPRSAREHATFRAKWWLSRAVARTVDRLVFGTPEAEATYRSLYGPPRPGQEVRTVTALPMPCTCPEAAGEPGRVLFLGALVARKGLPVLLDAWPAVAAALPSATLTVVGTGPLEDAVRALAEADERVRLVVDPPRDRIHAELRAATVLVLPSQASPTWREQVGLPIVEALQHGCTVVTTDQTGLAPWLAEHAHRVVPTSDAPEPLGAAVLAALRAPIPRAEVLASLPDRDGREEAHAWLFAPTGSARD</sequence>